<evidence type="ECO:0000256" key="3">
    <source>
        <dbReference type="ARBA" id="ARBA00022692"/>
    </source>
</evidence>
<dbReference type="GO" id="GO:0046928">
    <property type="term" value="P:regulation of neurotransmitter secretion"/>
    <property type="evidence" value="ECO:0007669"/>
    <property type="project" value="TreeGrafter"/>
</dbReference>
<dbReference type="AlphaFoldDB" id="A0A8C4WVS8"/>
<dbReference type="FunFam" id="2.60.40.150:FF:000050">
    <property type="entry name" value="Multiple C2 and transmembrane domain containing 1"/>
    <property type="match status" value="1"/>
</dbReference>
<keyword evidence="8 10" id="KW-0472">Membrane</keyword>
<keyword evidence="13" id="KW-1185">Reference proteome</keyword>
<feature type="domain" description="C2" evidence="11">
    <location>
        <begin position="215"/>
        <end position="338"/>
    </location>
</feature>
<feature type="compositionally biased region" description="Polar residues" evidence="9">
    <location>
        <begin position="161"/>
        <end position="181"/>
    </location>
</feature>
<keyword evidence="5" id="KW-0677">Repeat</keyword>
<evidence type="ECO:0000256" key="5">
    <source>
        <dbReference type="ARBA" id="ARBA00022737"/>
    </source>
</evidence>
<evidence type="ECO:0000256" key="1">
    <source>
        <dbReference type="ARBA" id="ARBA00004141"/>
    </source>
</evidence>
<dbReference type="PROSITE" id="PS50004">
    <property type="entry name" value="C2"/>
    <property type="match status" value="3"/>
</dbReference>
<dbReference type="Proteomes" id="UP000694388">
    <property type="component" value="Unplaced"/>
</dbReference>
<dbReference type="InterPro" id="IPR013583">
    <property type="entry name" value="MCTP_C"/>
</dbReference>
<dbReference type="InterPro" id="IPR035892">
    <property type="entry name" value="C2_domain_sf"/>
</dbReference>
<dbReference type="PANTHER" id="PTHR45911">
    <property type="entry name" value="C2 DOMAIN-CONTAINING PROTEIN"/>
    <property type="match status" value="1"/>
</dbReference>
<dbReference type="Pfam" id="PF00168">
    <property type="entry name" value="C2"/>
    <property type="match status" value="3"/>
</dbReference>
<name>A0A8C4WVS8_EPTBU</name>
<reference evidence="12" key="1">
    <citation type="submission" date="2025-08" db="UniProtKB">
        <authorList>
            <consortium name="Ensembl"/>
        </authorList>
    </citation>
    <scope>IDENTIFICATION</scope>
</reference>
<accession>A0A8C4WVS8</accession>
<feature type="domain" description="C2" evidence="11">
    <location>
        <begin position="540"/>
        <end position="653"/>
    </location>
</feature>
<evidence type="ECO:0000256" key="9">
    <source>
        <dbReference type="SAM" id="MobiDB-lite"/>
    </source>
</evidence>
<evidence type="ECO:0000256" key="7">
    <source>
        <dbReference type="ARBA" id="ARBA00022989"/>
    </source>
</evidence>
<dbReference type="GO" id="GO:0030672">
    <property type="term" value="C:synaptic vesicle membrane"/>
    <property type="evidence" value="ECO:0007669"/>
    <property type="project" value="TreeGrafter"/>
</dbReference>
<evidence type="ECO:0000256" key="8">
    <source>
        <dbReference type="ARBA" id="ARBA00023136"/>
    </source>
</evidence>
<keyword evidence="6" id="KW-0106">Calcium</keyword>
<dbReference type="CDD" id="cd08377">
    <property type="entry name" value="C2C_MCTP_PRT"/>
    <property type="match status" value="1"/>
</dbReference>
<keyword evidence="3 10" id="KW-0812">Transmembrane</keyword>
<feature type="transmembrane region" description="Helical" evidence="10">
    <location>
        <begin position="737"/>
        <end position="763"/>
    </location>
</feature>
<feature type="region of interest" description="Disordered" evidence="9">
    <location>
        <begin position="158"/>
        <end position="183"/>
    </location>
</feature>
<protein>
    <submittedName>
        <fullName evidence="12">Multiple C2 domains, transmembrane 1a</fullName>
    </submittedName>
</protein>
<dbReference type="Ensembl" id="ENSEBUT00000014945.1">
    <property type="protein sequence ID" value="ENSEBUP00000014369.1"/>
    <property type="gene ID" value="ENSEBUG00000008969.1"/>
</dbReference>
<evidence type="ECO:0000256" key="10">
    <source>
        <dbReference type="SAM" id="Phobius"/>
    </source>
</evidence>
<dbReference type="SMART" id="SM00239">
    <property type="entry name" value="C2"/>
    <property type="match status" value="3"/>
</dbReference>
<dbReference type="Gene3D" id="2.60.40.150">
    <property type="entry name" value="C2 domain"/>
    <property type="match status" value="3"/>
</dbReference>
<comment type="subcellular location">
    <subcellularLocation>
        <location evidence="1">Membrane</location>
        <topology evidence="1">Multi-pass membrane protein</topology>
    </subcellularLocation>
</comment>
<dbReference type="FunFam" id="2.60.40.150:FF:000019">
    <property type="entry name" value="Multiple C2 and transmembrane domain-containing protein 2 isoform 1"/>
    <property type="match status" value="1"/>
</dbReference>
<dbReference type="PRINTS" id="PR00360">
    <property type="entry name" value="C2DOMAIN"/>
</dbReference>
<dbReference type="GeneTree" id="ENSGT00940000156031"/>
<dbReference type="GO" id="GO:0005509">
    <property type="term" value="F:calcium ion binding"/>
    <property type="evidence" value="ECO:0007669"/>
    <property type="project" value="TreeGrafter"/>
</dbReference>
<evidence type="ECO:0000313" key="13">
    <source>
        <dbReference type="Proteomes" id="UP000694388"/>
    </source>
</evidence>
<keyword evidence="4" id="KW-0479">Metal-binding</keyword>
<reference evidence="12" key="2">
    <citation type="submission" date="2025-09" db="UniProtKB">
        <authorList>
            <consortium name="Ensembl"/>
        </authorList>
    </citation>
    <scope>IDENTIFICATION</scope>
</reference>
<keyword evidence="7 10" id="KW-1133">Transmembrane helix</keyword>
<sequence length="928" mass="105600">MLLKHDVFITLVPHKIIIFNVLRAERMNYSQHGIFNFSPSLFISLVPEKFKQSGADMMEATGLSLIDSKRRKGGGYNKQSLSRRVFKSIRCQGKSIFHSSRKHQTIVESGLDQRFSASQPNIRIDSDAVTTISVESCGIVEHRVGSAPSSLLHQPLGNVMPGSSLQPNEDLTPDSPSSLWRRSQARHNTVIRRVETIHSSPLPRHVMAPAFENSDLSGDGQEMELAPRLGPRQVQIRLREGRSLVVRDRGGTSDPYVKFKLGGKIVYKSRIIYKNLNPVWNECFTITVEQLPENMMVKVFDHDIGMPDDFMGSSILEMVNFEPDWTEVCLKLEDVRSFEKDMGEIVLDVRLAPAAHVVKDTATITEYLPVKQRRIWRSRCKSFKLSDIQRKSQLWSGIASVTLIEGRDIQLSGESLLGDPFVKFRLCGQKYKSKTVPRSSNPQWREQFELHLYKDRGTTLDIEVWLKVSGFNRRDECIGRCQVDLLEIERERTHKMELTLTENTGSLLLLLTLTASCSVSITELTACPLEDPNERAAIVNRYALTRSFQCMDDVGFLQVKVIRAEGLMAADVTGKSDPFCVVELDNDRLLTHTVYKTLNPQWNKVFTFNIRDFHSVLEVTVYDEDRDRSVDFLGKIAIPVLSIKNGEHKALALKNKHLTGCTKGIVHLEMDVIFNPIKASLRTFRPKEIKYLEAEPKLSKQLMLKNFSRARGCVMAVVGAIQYVNSCFRWECPQRSFAAFLIFLVAVWNFDLYMVPLVLLLLLGKNYLLLTTTKDGGFPVEVDCVMMEDEEEDDEKDDKDSERKGLIDKLHAMQEVCISVQNMLGQLASLGERVKNTFNWTTPFLSWLAVAVLATVTLILYMIPLRYIILIWGINKFTKKLRNPDQINNNEVLDFLSRVPSDVQRVQYRELKPEATSSPAKKKKNTTV</sequence>
<evidence type="ECO:0000259" key="11">
    <source>
        <dbReference type="PROSITE" id="PS50004"/>
    </source>
</evidence>
<feature type="transmembrane region" description="Helical" evidence="10">
    <location>
        <begin position="844"/>
        <end position="872"/>
    </location>
</feature>
<feature type="domain" description="C2" evidence="11">
    <location>
        <begin position="379"/>
        <end position="498"/>
    </location>
</feature>
<evidence type="ECO:0000256" key="2">
    <source>
        <dbReference type="ARBA" id="ARBA00007923"/>
    </source>
</evidence>
<evidence type="ECO:0000256" key="4">
    <source>
        <dbReference type="ARBA" id="ARBA00022723"/>
    </source>
</evidence>
<proteinExistence type="inferred from homology"/>
<dbReference type="Pfam" id="PF08372">
    <property type="entry name" value="PRT_C"/>
    <property type="match status" value="1"/>
</dbReference>
<organism evidence="12 13">
    <name type="scientific">Eptatretus burgeri</name>
    <name type="common">Inshore hagfish</name>
    <dbReference type="NCBI Taxonomy" id="7764"/>
    <lineage>
        <taxon>Eukaryota</taxon>
        <taxon>Metazoa</taxon>
        <taxon>Chordata</taxon>
        <taxon>Craniata</taxon>
        <taxon>Vertebrata</taxon>
        <taxon>Cyclostomata</taxon>
        <taxon>Myxini</taxon>
        <taxon>Myxiniformes</taxon>
        <taxon>Myxinidae</taxon>
        <taxon>Eptatretinae</taxon>
        <taxon>Eptatretus</taxon>
    </lineage>
</organism>
<evidence type="ECO:0000256" key="6">
    <source>
        <dbReference type="ARBA" id="ARBA00022837"/>
    </source>
</evidence>
<dbReference type="PANTHER" id="PTHR45911:SF3">
    <property type="entry name" value="DYSFERLIN-RELATED"/>
    <property type="match status" value="1"/>
</dbReference>
<evidence type="ECO:0000313" key="12">
    <source>
        <dbReference type="Ensembl" id="ENSEBUP00000014369.1"/>
    </source>
</evidence>
<dbReference type="SUPFAM" id="SSF49562">
    <property type="entry name" value="C2 domain (Calcium/lipid-binding domain, CaLB)"/>
    <property type="match status" value="3"/>
</dbReference>
<comment type="similarity">
    <text evidence="2">Belongs to the MCTP family.</text>
</comment>
<dbReference type="CDD" id="cd08376">
    <property type="entry name" value="C2B_MCTP_PRT"/>
    <property type="match status" value="1"/>
</dbReference>
<dbReference type="InterPro" id="IPR000008">
    <property type="entry name" value="C2_dom"/>
</dbReference>